<organism evidence="1 2">
    <name type="scientific">Aromia moschata</name>
    <dbReference type="NCBI Taxonomy" id="1265417"/>
    <lineage>
        <taxon>Eukaryota</taxon>
        <taxon>Metazoa</taxon>
        <taxon>Ecdysozoa</taxon>
        <taxon>Arthropoda</taxon>
        <taxon>Hexapoda</taxon>
        <taxon>Insecta</taxon>
        <taxon>Pterygota</taxon>
        <taxon>Neoptera</taxon>
        <taxon>Endopterygota</taxon>
        <taxon>Coleoptera</taxon>
        <taxon>Polyphaga</taxon>
        <taxon>Cucujiformia</taxon>
        <taxon>Chrysomeloidea</taxon>
        <taxon>Cerambycidae</taxon>
        <taxon>Cerambycinae</taxon>
        <taxon>Callichromatini</taxon>
        <taxon>Aromia</taxon>
    </lineage>
</organism>
<comment type="caution">
    <text evidence="1">The sequence shown here is derived from an EMBL/GenBank/DDBJ whole genome shotgun (WGS) entry which is preliminary data.</text>
</comment>
<evidence type="ECO:0000313" key="1">
    <source>
        <dbReference type="EMBL" id="KAJ8957528.1"/>
    </source>
</evidence>
<accession>A0AAV8Z2Q0</accession>
<dbReference type="Proteomes" id="UP001162162">
    <property type="component" value="Unassembled WGS sequence"/>
</dbReference>
<dbReference type="AlphaFoldDB" id="A0AAV8Z2Q0"/>
<sequence>MLKKILQVQLLMEIQQIKQAEYLFGKSNYMWLCSKKVSMIWMSTKDEYRIRQALSKVTPDQQVQIMKQLLTWLDDNPQADVLKIPEATLGLISNTITRNMMDEVNFSRMSSFRSSLRRFSIISNKIAPAPKCVTVDKTRRSVTFNDVPVIYRISK</sequence>
<proteinExistence type="predicted"/>
<protein>
    <submittedName>
        <fullName evidence="1">Uncharacterized protein</fullName>
    </submittedName>
</protein>
<reference evidence="1" key="1">
    <citation type="journal article" date="2023" name="Insect Mol. Biol.">
        <title>Genome sequencing provides insights into the evolution of gene families encoding plant cell wall-degrading enzymes in longhorned beetles.</title>
        <authorList>
            <person name="Shin N.R."/>
            <person name="Okamura Y."/>
            <person name="Kirsch R."/>
            <person name="Pauchet Y."/>
        </authorList>
    </citation>
    <scope>NUCLEOTIDE SEQUENCE</scope>
    <source>
        <strain evidence="1">AMC_N1</strain>
    </source>
</reference>
<name>A0AAV8Z2Q0_9CUCU</name>
<dbReference type="EMBL" id="JAPWTK010000022">
    <property type="protein sequence ID" value="KAJ8957528.1"/>
    <property type="molecule type" value="Genomic_DNA"/>
</dbReference>
<gene>
    <name evidence="1" type="ORF">NQ318_020567</name>
</gene>
<keyword evidence="2" id="KW-1185">Reference proteome</keyword>
<evidence type="ECO:0000313" key="2">
    <source>
        <dbReference type="Proteomes" id="UP001162162"/>
    </source>
</evidence>